<dbReference type="EMBL" id="PP438412">
    <property type="protein sequence ID" value="XAI95465.1"/>
    <property type="molecule type" value="Genomic_DNA"/>
</dbReference>
<evidence type="ECO:0000256" key="1">
    <source>
        <dbReference type="SAM" id="MobiDB-lite"/>
    </source>
</evidence>
<proteinExistence type="predicted"/>
<feature type="region of interest" description="Disordered" evidence="1">
    <location>
        <begin position="1"/>
        <end position="23"/>
    </location>
</feature>
<reference evidence="2" key="1">
    <citation type="submission" date="2024-03" db="EMBL/GenBank/DDBJ databases">
        <authorList>
            <person name="Lin W."/>
            <person name="Li D."/>
            <person name="Tong Y."/>
        </authorList>
    </citation>
    <scope>NUCLEOTIDE SEQUENCE</scope>
</reference>
<sequence>MKKLQIDISPPQQNQGTTMSKTTYQPVGDAMTKREAIIAMLSNPGTKVASSKWPPFAFLLLSGDQVVNQDGYEVDILHNGFDLPWYILEEVTASPAKTALRRVIEEEVGRLIEAEHARIAEAETKIVESKTKIEEYKAALEKLL</sequence>
<organism evidence="2 3">
    <name type="scientific">Microcystis phage Mvi-JY20</name>
    <dbReference type="NCBI Taxonomy" id="3128146"/>
    <lineage>
        <taxon>Viruses</taxon>
        <taxon>Duplodnaviria</taxon>
        <taxon>Heunggongvirae</taxon>
        <taxon>Uroviricota</taxon>
        <taxon>Caudoviricetes</taxon>
    </lineage>
</organism>
<protein>
    <submittedName>
        <fullName evidence="2">Uncharacterized protein</fullName>
    </submittedName>
</protein>
<accession>A0AAX4QG76</accession>
<dbReference type="Proteomes" id="UP001459105">
    <property type="component" value="Segment"/>
</dbReference>
<name>A0AAX4QG76_9CAUD</name>
<evidence type="ECO:0000313" key="3">
    <source>
        <dbReference type="Proteomes" id="UP001459105"/>
    </source>
</evidence>
<evidence type="ECO:0000313" key="2">
    <source>
        <dbReference type="EMBL" id="XAI95465.1"/>
    </source>
</evidence>
<feature type="compositionally biased region" description="Polar residues" evidence="1">
    <location>
        <begin position="10"/>
        <end position="23"/>
    </location>
</feature>